<keyword evidence="1" id="KW-0175">Coiled coil</keyword>
<dbReference type="InParanoid" id="D2V0H4"/>
<dbReference type="STRING" id="5762.D2V0H4"/>
<feature type="coiled-coil region" evidence="1">
    <location>
        <begin position="335"/>
        <end position="369"/>
    </location>
</feature>
<name>D2V0H4_NAEGR</name>
<evidence type="ECO:0000313" key="3">
    <source>
        <dbReference type="Proteomes" id="UP000006671"/>
    </source>
</evidence>
<dbReference type="RefSeq" id="XP_002682268.1">
    <property type="nucleotide sequence ID" value="XM_002682222.1"/>
</dbReference>
<feature type="coiled-coil region" evidence="1">
    <location>
        <begin position="95"/>
        <end position="129"/>
    </location>
</feature>
<dbReference type="VEuPathDB" id="AmoebaDB:NAEGRDRAFT_45700"/>
<reference evidence="2 3" key="1">
    <citation type="journal article" date="2010" name="Cell">
        <title>The genome of Naegleria gruberi illuminates early eukaryotic versatility.</title>
        <authorList>
            <person name="Fritz-Laylin L.K."/>
            <person name="Prochnik S.E."/>
            <person name="Ginger M.L."/>
            <person name="Dacks J.B."/>
            <person name="Carpenter M.L."/>
            <person name="Field M.C."/>
            <person name="Kuo A."/>
            <person name="Paredez A."/>
            <person name="Chapman J."/>
            <person name="Pham J."/>
            <person name="Shu S."/>
            <person name="Neupane R."/>
            <person name="Cipriano M."/>
            <person name="Mancuso J."/>
            <person name="Tu H."/>
            <person name="Salamov A."/>
            <person name="Lindquist E."/>
            <person name="Shapiro H."/>
            <person name="Lucas S."/>
            <person name="Grigoriev I.V."/>
            <person name="Cande W.Z."/>
            <person name="Fulton C."/>
            <person name="Rokhsar D.S."/>
            <person name="Dawson S.C."/>
        </authorList>
    </citation>
    <scope>NUCLEOTIDE SEQUENCE [LARGE SCALE GENOMIC DNA]</scope>
    <source>
        <strain evidence="2 3">NEG-M</strain>
    </source>
</reference>
<accession>D2V0H4</accession>
<dbReference type="Proteomes" id="UP000006671">
    <property type="component" value="Unassembled WGS sequence"/>
</dbReference>
<organism evidence="3">
    <name type="scientific">Naegleria gruberi</name>
    <name type="common">Amoeba</name>
    <dbReference type="NCBI Taxonomy" id="5762"/>
    <lineage>
        <taxon>Eukaryota</taxon>
        <taxon>Discoba</taxon>
        <taxon>Heterolobosea</taxon>
        <taxon>Tetramitia</taxon>
        <taxon>Eutetramitia</taxon>
        <taxon>Vahlkampfiidae</taxon>
        <taxon>Naegleria</taxon>
    </lineage>
</organism>
<sequence length="390" mass="45518">MAKTIELLKEESKVEAIGNKCEQLEKDNAQTLIDLAKTRSELSAFKLKYEERCKVLSNERSIMEEKVRDISQKYEKLCATVLERKKVFEEAKSIIEEKSKRVEELSVIVETLNESMEQKNCELVLKEKNIEELVDIVNQIKSCFSSAQIEGDNSITSIVKEMMEKQRETVNCLEVEVEGLRGTLSSKSQIFVDYQYKIDEITEILEVRSKRIDELDIELQFLKKEKSNLENEIIELKKLMEEKEVKLKELAVSLKKLALEKLSSETCLNDEIESLSNENLLMKEKIDKMNEALSKKVNKIDDAYNYIEVLNSESENLCSLNKAMEDKYLKVLFEKKQFNEQKDKYERIIEALKSQNEKLLDELNNQQMILLKMEKSNKNAFEKESKNQTK</sequence>
<dbReference type="GeneID" id="8861790"/>
<evidence type="ECO:0000313" key="2">
    <source>
        <dbReference type="EMBL" id="EFC49524.1"/>
    </source>
</evidence>
<protein>
    <submittedName>
        <fullName evidence="2">Predicted protein</fullName>
    </submittedName>
</protein>
<feature type="coiled-coil region" evidence="1">
    <location>
        <begin position="7"/>
        <end position="66"/>
    </location>
</feature>
<dbReference type="EMBL" id="GG738847">
    <property type="protein sequence ID" value="EFC49524.1"/>
    <property type="molecule type" value="Genomic_DNA"/>
</dbReference>
<keyword evidence="3" id="KW-1185">Reference proteome</keyword>
<feature type="coiled-coil region" evidence="1">
    <location>
        <begin position="163"/>
        <end position="292"/>
    </location>
</feature>
<evidence type="ECO:0000256" key="1">
    <source>
        <dbReference type="SAM" id="Coils"/>
    </source>
</evidence>
<gene>
    <name evidence="2" type="ORF">NAEGRDRAFT_45700</name>
</gene>
<dbReference type="KEGG" id="ngr:NAEGRDRAFT_45700"/>
<dbReference type="AlphaFoldDB" id="D2V0H4"/>
<proteinExistence type="predicted"/>